<reference evidence="1 2" key="1">
    <citation type="journal article" date="2020" name="Nature">
        <title>Six reference-quality genomes reveal evolution of bat adaptations.</title>
        <authorList>
            <person name="Jebb D."/>
            <person name="Huang Z."/>
            <person name="Pippel M."/>
            <person name="Hughes G.M."/>
            <person name="Lavrichenko K."/>
            <person name="Devanna P."/>
            <person name="Winkler S."/>
            <person name="Jermiin L.S."/>
            <person name="Skirmuntt E.C."/>
            <person name="Katzourakis A."/>
            <person name="Burkitt-Gray L."/>
            <person name="Ray D.A."/>
            <person name="Sullivan K.A.M."/>
            <person name="Roscito J.G."/>
            <person name="Kirilenko B.M."/>
            <person name="Davalos L.M."/>
            <person name="Corthals A.P."/>
            <person name="Power M.L."/>
            <person name="Jones G."/>
            <person name="Ransome R.D."/>
            <person name="Dechmann D.K.N."/>
            <person name="Locatelli A.G."/>
            <person name="Puechmaille S.J."/>
            <person name="Fedrigo O."/>
            <person name="Jarvis E.D."/>
            <person name="Hiller M."/>
            <person name="Vernes S.C."/>
            <person name="Myers E.W."/>
            <person name="Teeling E.C."/>
        </authorList>
    </citation>
    <scope>NUCLEOTIDE SEQUENCE [LARGE SCALE GENOMIC DNA]</scope>
    <source>
        <strain evidence="1">MPipKuh1</strain>
        <tissue evidence="1">Flight muscle</tissue>
    </source>
</reference>
<evidence type="ECO:0000313" key="1">
    <source>
        <dbReference type="EMBL" id="KAF6392724.1"/>
    </source>
</evidence>
<dbReference type="AlphaFoldDB" id="A0A7J8B231"/>
<sequence>MSPFWINVGLSLNVRLHHLHKGSLSFSIPYMYLGRNQARGTAHMLVVWLPARDHILCSTDKAKEPSCKILLVSWYHLLRELSIIPACLAGGMGRIKHWHPEYPAKNDYAKFFHVKFYYSHILDH</sequence>
<comment type="caution">
    <text evidence="1">The sequence shown here is derived from an EMBL/GenBank/DDBJ whole genome shotgun (WGS) entry which is preliminary data.</text>
</comment>
<protein>
    <submittedName>
        <fullName evidence="1">Uncharacterized protein</fullName>
    </submittedName>
</protein>
<dbReference type="Proteomes" id="UP000558488">
    <property type="component" value="Unassembled WGS sequence"/>
</dbReference>
<dbReference type="EMBL" id="JACAGB010000001">
    <property type="protein sequence ID" value="KAF6392724.1"/>
    <property type="molecule type" value="Genomic_DNA"/>
</dbReference>
<keyword evidence="2" id="KW-1185">Reference proteome</keyword>
<gene>
    <name evidence="1" type="ORF">mPipKuh1_007902</name>
</gene>
<evidence type="ECO:0000313" key="2">
    <source>
        <dbReference type="Proteomes" id="UP000558488"/>
    </source>
</evidence>
<accession>A0A7J8B231</accession>
<name>A0A7J8B231_PIPKU</name>
<proteinExistence type="predicted"/>
<organism evidence="1 2">
    <name type="scientific">Pipistrellus kuhlii</name>
    <name type="common">Kuhl's pipistrelle</name>
    <dbReference type="NCBI Taxonomy" id="59472"/>
    <lineage>
        <taxon>Eukaryota</taxon>
        <taxon>Metazoa</taxon>
        <taxon>Chordata</taxon>
        <taxon>Craniata</taxon>
        <taxon>Vertebrata</taxon>
        <taxon>Euteleostomi</taxon>
        <taxon>Mammalia</taxon>
        <taxon>Eutheria</taxon>
        <taxon>Laurasiatheria</taxon>
        <taxon>Chiroptera</taxon>
        <taxon>Yangochiroptera</taxon>
        <taxon>Vespertilionidae</taxon>
        <taxon>Pipistrellus</taxon>
    </lineage>
</organism>